<accession>A0A915EXM5</accession>
<reference evidence="3" key="1">
    <citation type="submission" date="2022-11" db="UniProtKB">
        <authorList>
            <consortium name="WormBaseParasite"/>
        </authorList>
    </citation>
    <scope>IDENTIFICATION</scope>
</reference>
<proteinExistence type="predicted"/>
<keyword evidence="1" id="KW-1133">Transmembrane helix</keyword>
<evidence type="ECO:0000313" key="3">
    <source>
        <dbReference type="WBParaSite" id="maker-E.canG7_contigs_2731-snap-gene-0.0-mRNA-1"/>
    </source>
</evidence>
<protein>
    <submittedName>
        <fullName evidence="3">Uncharacterized protein</fullName>
    </submittedName>
</protein>
<dbReference type="AlphaFoldDB" id="A0A915EXM5"/>
<name>A0A915EXM5_9CEST</name>
<dbReference type="WBParaSite" id="maker-E.canG7_contigs_2731-snap-gene-0.0-mRNA-1">
    <property type="protein sequence ID" value="maker-E.canG7_contigs_2731-snap-gene-0.0-mRNA-1"/>
    <property type="gene ID" value="EcG7_09758"/>
</dbReference>
<sequence length="77" mass="8890">KCEKNGDSDVPNTFLKQAQTLAIILTFTSNAFNFALTFTFIRRIYPTRNSYAFTSAFSFLHLDRSTQLPYGLQTKHY</sequence>
<keyword evidence="1" id="KW-0812">Transmembrane</keyword>
<dbReference type="Proteomes" id="UP000887562">
    <property type="component" value="Unplaced"/>
</dbReference>
<organism evidence="2 3">
    <name type="scientific">Echinococcus canadensis</name>
    <dbReference type="NCBI Taxonomy" id="519352"/>
    <lineage>
        <taxon>Eukaryota</taxon>
        <taxon>Metazoa</taxon>
        <taxon>Spiralia</taxon>
        <taxon>Lophotrochozoa</taxon>
        <taxon>Platyhelminthes</taxon>
        <taxon>Cestoda</taxon>
        <taxon>Eucestoda</taxon>
        <taxon>Cyclophyllidea</taxon>
        <taxon>Taeniidae</taxon>
        <taxon>Echinococcus</taxon>
        <taxon>Echinococcus canadensis group</taxon>
    </lineage>
</organism>
<keyword evidence="1" id="KW-0472">Membrane</keyword>
<evidence type="ECO:0000313" key="2">
    <source>
        <dbReference type="Proteomes" id="UP000887562"/>
    </source>
</evidence>
<keyword evidence="2" id="KW-1185">Reference proteome</keyword>
<feature type="transmembrane region" description="Helical" evidence="1">
    <location>
        <begin position="20"/>
        <end position="41"/>
    </location>
</feature>
<evidence type="ECO:0000256" key="1">
    <source>
        <dbReference type="SAM" id="Phobius"/>
    </source>
</evidence>